<dbReference type="InterPro" id="IPR011010">
    <property type="entry name" value="DNA_brk_join_enz"/>
</dbReference>
<dbReference type="PANTHER" id="PTHR30349">
    <property type="entry name" value="PHAGE INTEGRASE-RELATED"/>
    <property type="match status" value="1"/>
</dbReference>
<proteinExistence type="predicted"/>
<dbReference type="CDD" id="cd00397">
    <property type="entry name" value="DNA_BRE_C"/>
    <property type="match status" value="1"/>
</dbReference>
<evidence type="ECO:0000256" key="3">
    <source>
        <dbReference type="ARBA" id="ARBA00023172"/>
    </source>
</evidence>
<dbReference type="GO" id="GO:0003677">
    <property type="term" value="F:DNA binding"/>
    <property type="evidence" value="ECO:0007669"/>
    <property type="project" value="UniProtKB-KW"/>
</dbReference>
<name>A0A0F9TJ04_9ZZZZ</name>
<dbReference type="InterPro" id="IPR010998">
    <property type="entry name" value="Integrase_recombinase_N"/>
</dbReference>
<dbReference type="SUPFAM" id="SSF56349">
    <property type="entry name" value="DNA breaking-rejoining enzymes"/>
    <property type="match status" value="1"/>
</dbReference>
<evidence type="ECO:0000313" key="5">
    <source>
        <dbReference type="EMBL" id="KKN81250.1"/>
    </source>
</evidence>
<dbReference type="InterPro" id="IPR002104">
    <property type="entry name" value="Integrase_catalytic"/>
</dbReference>
<reference evidence="5" key="1">
    <citation type="journal article" date="2015" name="Nature">
        <title>Complex archaea that bridge the gap between prokaryotes and eukaryotes.</title>
        <authorList>
            <person name="Spang A."/>
            <person name="Saw J.H."/>
            <person name="Jorgensen S.L."/>
            <person name="Zaremba-Niedzwiedzka K."/>
            <person name="Martijn J."/>
            <person name="Lind A.E."/>
            <person name="van Eijk R."/>
            <person name="Schleper C."/>
            <person name="Guy L."/>
            <person name="Ettema T.J."/>
        </authorList>
    </citation>
    <scope>NUCLEOTIDE SEQUENCE</scope>
</reference>
<dbReference type="InterPro" id="IPR050090">
    <property type="entry name" value="Tyrosine_recombinase_XerCD"/>
</dbReference>
<dbReference type="PROSITE" id="PS51898">
    <property type="entry name" value="TYR_RECOMBINASE"/>
    <property type="match status" value="1"/>
</dbReference>
<evidence type="ECO:0000256" key="2">
    <source>
        <dbReference type="ARBA" id="ARBA00023125"/>
    </source>
</evidence>
<feature type="domain" description="Tyr recombinase" evidence="4">
    <location>
        <begin position="173"/>
        <end position="397"/>
    </location>
</feature>
<sequence length="400" mass="46592">MVSQVKRLTFTYNGHLFDPLWVILDEQSSPPLLPLLFSLHLARYGVVYDWRVTSDEIFRRRVSLLNEREVSDATIRSYIYCLANFCSYLDRCQVLSQTPGMHASSACSQRFVNHYLNTVLADTLDSHQSLNLHRSALVAYFNWLTVMEISPRLELRVDRRTRQSMAEKCNKQHYIQYVSRYWRFELLNACKTLAEKLVIRMGFEVGLRTKELMGLRVSGKNSLVSLFEQLENDDFSHVDQFRYRLEGRYTKGGKSRWLYFERLLLEDMQRYFQTERRWLTNRTGGDDGIFFLRTSQQFSGTGIGERHGSNLFHVRAREAGLNPLLSFHDLRHTFATELFHSELSGHDGRETRSESAALIVVAHRLGHAIGKDGQASLVTTKYIRMRLQMLQMEEAVNGRP</sequence>
<keyword evidence="3" id="KW-0233">DNA recombination</keyword>
<evidence type="ECO:0000259" key="4">
    <source>
        <dbReference type="PROSITE" id="PS51898"/>
    </source>
</evidence>
<protein>
    <recommendedName>
        <fullName evidence="4">Tyr recombinase domain-containing protein</fullName>
    </recommendedName>
</protein>
<evidence type="ECO:0000256" key="1">
    <source>
        <dbReference type="ARBA" id="ARBA00022908"/>
    </source>
</evidence>
<dbReference type="AlphaFoldDB" id="A0A0F9TJ04"/>
<dbReference type="EMBL" id="LAZR01000218">
    <property type="protein sequence ID" value="KKN81250.1"/>
    <property type="molecule type" value="Genomic_DNA"/>
</dbReference>
<dbReference type="GO" id="GO:0015074">
    <property type="term" value="P:DNA integration"/>
    <property type="evidence" value="ECO:0007669"/>
    <property type="project" value="UniProtKB-KW"/>
</dbReference>
<comment type="caution">
    <text evidence="5">The sequence shown here is derived from an EMBL/GenBank/DDBJ whole genome shotgun (WGS) entry which is preliminary data.</text>
</comment>
<dbReference type="GO" id="GO:0006310">
    <property type="term" value="P:DNA recombination"/>
    <property type="evidence" value="ECO:0007669"/>
    <property type="project" value="UniProtKB-KW"/>
</dbReference>
<dbReference type="Gene3D" id="1.10.443.10">
    <property type="entry name" value="Intergrase catalytic core"/>
    <property type="match status" value="1"/>
</dbReference>
<accession>A0A0F9TJ04</accession>
<dbReference type="Pfam" id="PF02899">
    <property type="entry name" value="Phage_int_SAM_1"/>
    <property type="match status" value="1"/>
</dbReference>
<keyword evidence="1" id="KW-0229">DNA integration</keyword>
<keyword evidence="2" id="KW-0238">DNA-binding</keyword>
<organism evidence="5">
    <name type="scientific">marine sediment metagenome</name>
    <dbReference type="NCBI Taxonomy" id="412755"/>
    <lineage>
        <taxon>unclassified sequences</taxon>
        <taxon>metagenomes</taxon>
        <taxon>ecological metagenomes</taxon>
    </lineage>
</organism>
<gene>
    <name evidence="5" type="ORF">LCGC14_0322040</name>
</gene>
<dbReference type="InterPro" id="IPR013762">
    <property type="entry name" value="Integrase-like_cat_sf"/>
</dbReference>
<dbReference type="Pfam" id="PF00589">
    <property type="entry name" value="Phage_integrase"/>
    <property type="match status" value="1"/>
</dbReference>
<dbReference type="InterPro" id="IPR004107">
    <property type="entry name" value="Integrase_SAM-like_N"/>
</dbReference>
<dbReference type="Gene3D" id="1.10.150.130">
    <property type="match status" value="1"/>
</dbReference>
<dbReference type="PANTHER" id="PTHR30349:SF41">
    <property type="entry name" value="INTEGRASE_RECOMBINASE PROTEIN MJ0367-RELATED"/>
    <property type="match status" value="1"/>
</dbReference>